<feature type="region of interest" description="Disordered" evidence="1">
    <location>
        <begin position="258"/>
        <end position="350"/>
    </location>
</feature>
<evidence type="ECO:0000256" key="1">
    <source>
        <dbReference type="SAM" id="MobiDB-lite"/>
    </source>
</evidence>
<feature type="region of interest" description="Disordered" evidence="1">
    <location>
        <begin position="171"/>
        <end position="208"/>
    </location>
</feature>
<dbReference type="EMBL" id="JAUJYO010000001">
    <property type="protein sequence ID" value="KAK1325786.1"/>
    <property type="molecule type" value="Genomic_DNA"/>
</dbReference>
<reference evidence="3" key="2">
    <citation type="submission" date="2023-06" db="EMBL/GenBank/DDBJ databases">
        <authorList>
            <person name="Ma L."/>
            <person name="Liu K.-W."/>
            <person name="Li Z."/>
            <person name="Hsiao Y.-Y."/>
            <person name="Qi Y."/>
            <person name="Fu T."/>
            <person name="Tang G."/>
            <person name="Zhang D."/>
            <person name="Sun W.-H."/>
            <person name="Liu D.-K."/>
            <person name="Li Y."/>
            <person name="Chen G.-Z."/>
            <person name="Liu X.-D."/>
            <person name="Liao X.-Y."/>
            <person name="Jiang Y.-T."/>
            <person name="Yu X."/>
            <person name="Hao Y."/>
            <person name="Huang J."/>
            <person name="Zhao X.-W."/>
            <person name="Ke S."/>
            <person name="Chen Y.-Y."/>
            <person name="Wu W.-L."/>
            <person name="Hsu J.-L."/>
            <person name="Lin Y.-F."/>
            <person name="Huang M.-D."/>
            <person name="Li C.-Y."/>
            <person name="Huang L."/>
            <person name="Wang Z.-W."/>
            <person name="Zhao X."/>
            <person name="Zhong W.-Y."/>
            <person name="Peng D.-H."/>
            <person name="Ahmad S."/>
            <person name="Lan S."/>
            <person name="Zhang J.-S."/>
            <person name="Tsai W.-C."/>
            <person name="Van De Peer Y."/>
            <person name="Liu Z.-J."/>
        </authorList>
    </citation>
    <scope>NUCLEOTIDE SEQUENCE</scope>
    <source>
        <strain evidence="3">CP</strain>
        <tissue evidence="3">Leaves</tissue>
    </source>
</reference>
<dbReference type="PANTHER" id="PTHR31286:SF180">
    <property type="entry name" value="OS10G0362600 PROTEIN"/>
    <property type="match status" value="1"/>
</dbReference>
<feature type="compositionally biased region" description="Polar residues" evidence="1">
    <location>
        <begin position="258"/>
        <end position="278"/>
    </location>
</feature>
<evidence type="ECO:0000259" key="2">
    <source>
        <dbReference type="Pfam" id="PF14111"/>
    </source>
</evidence>
<keyword evidence="4" id="KW-1185">Reference proteome</keyword>
<gene>
    <name evidence="3" type="ORF">QJS10_CPA01g01581</name>
</gene>
<dbReference type="Proteomes" id="UP001180020">
    <property type="component" value="Unassembled WGS sequence"/>
</dbReference>
<dbReference type="Pfam" id="PF14111">
    <property type="entry name" value="DUF4283"/>
    <property type="match status" value="1"/>
</dbReference>
<evidence type="ECO:0000313" key="3">
    <source>
        <dbReference type="EMBL" id="KAK1325786.1"/>
    </source>
</evidence>
<protein>
    <recommendedName>
        <fullName evidence="2">DUF4283 domain-containing protein</fullName>
    </recommendedName>
</protein>
<feature type="region of interest" description="Disordered" evidence="1">
    <location>
        <begin position="387"/>
        <end position="419"/>
    </location>
</feature>
<feature type="compositionally biased region" description="Basic residues" evidence="1">
    <location>
        <begin position="387"/>
        <end position="397"/>
    </location>
</feature>
<dbReference type="InterPro" id="IPR040256">
    <property type="entry name" value="At4g02000-like"/>
</dbReference>
<feature type="domain" description="DUF4283" evidence="2">
    <location>
        <begin position="9"/>
        <end position="68"/>
    </location>
</feature>
<organism evidence="3 4">
    <name type="scientific">Acorus calamus</name>
    <name type="common">Sweet flag</name>
    <dbReference type="NCBI Taxonomy" id="4465"/>
    <lineage>
        <taxon>Eukaryota</taxon>
        <taxon>Viridiplantae</taxon>
        <taxon>Streptophyta</taxon>
        <taxon>Embryophyta</taxon>
        <taxon>Tracheophyta</taxon>
        <taxon>Spermatophyta</taxon>
        <taxon>Magnoliopsida</taxon>
        <taxon>Liliopsida</taxon>
        <taxon>Acoraceae</taxon>
        <taxon>Acorus</taxon>
    </lineage>
</organism>
<reference evidence="3" key="1">
    <citation type="journal article" date="2023" name="Nat. Commun.">
        <title>Diploid and tetraploid genomes of Acorus and the evolution of monocots.</title>
        <authorList>
            <person name="Ma L."/>
            <person name="Liu K.W."/>
            <person name="Li Z."/>
            <person name="Hsiao Y.Y."/>
            <person name="Qi Y."/>
            <person name="Fu T."/>
            <person name="Tang G.D."/>
            <person name="Zhang D."/>
            <person name="Sun W.H."/>
            <person name="Liu D.K."/>
            <person name="Li Y."/>
            <person name="Chen G.Z."/>
            <person name="Liu X.D."/>
            <person name="Liao X.Y."/>
            <person name="Jiang Y.T."/>
            <person name="Yu X."/>
            <person name="Hao Y."/>
            <person name="Huang J."/>
            <person name="Zhao X.W."/>
            <person name="Ke S."/>
            <person name="Chen Y.Y."/>
            <person name="Wu W.L."/>
            <person name="Hsu J.L."/>
            <person name="Lin Y.F."/>
            <person name="Huang M.D."/>
            <person name="Li C.Y."/>
            <person name="Huang L."/>
            <person name="Wang Z.W."/>
            <person name="Zhao X."/>
            <person name="Zhong W.Y."/>
            <person name="Peng D.H."/>
            <person name="Ahmad S."/>
            <person name="Lan S."/>
            <person name="Zhang J.S."/>
            <person name="Tsai W.C."/>
            <person name="Van de Peer Y."/>
            <person name="Liu Z.J."/>
        </authorList>
    </citation>
    <scope>NUCLEOTIDE SEQUENCE</scope>
    <source>
        <strain evidence="3">CP</strain>
    </source>
</reference>
<comment type="caution">
    <text evidence="3">The sequence shown here is derived from an EMBL/GenBank/DDBJ whole genome shotgun (WGS) entry which is preliminary data.</text>
</comment>
<proteinExistence type="predicted"/>
<name>A0AAV9FJE1_ACOCL</name>
<evidence type="ECO:0000313" key="4">
    <source>
        <dbReference type="Proteomes" id="UP001180020"/>
    </source>
</evidence>
<dbReference type="InterPro" id="IPR025558">
    <property type="entry name" value="DUF4283"/>
</dbReference>
<dbReference type="PANTHER" id="PTHR31286">
    <property type="entry name" value="GLYCINE-RICH CELL WALL STRUCTURAL PROTEIN 1.8-LIKE"/>
    <property type="match status" value="1"/>
</dbReference>
<accession>A0AAV9FJE1</accession>
<dbReference type="AlphaFoldDB" id="A0AAV9FJE1"/>
<sequence length="419" mass="46244">MPVYTPFLQFLRNLWKPKGAITLLLHGNGFFTVKFGSEEDLLAVLEGGPWTMAHRPFIIKKWSPDLRMEQERLTSIPVWVRLPNLPMHLWDSESLGRIGSLLGNPLFMDTATERGSRGTYARICVEVEATTKLPDSVLVDVAPGLRERFKVDYDWKPTACKHCHTFGHDEERCCKKPSPAAETQPHPQPRQSKGKEKVSLTLGTEERFQSPKRATTKLMVAAIKATQTHNRMPGLSNKFDSLQSEEEIVNQIENLETTTCSNTSARGTQPSEVPSTGAQRGLLQSLEATTTLSKEDLNIPKETPPSPGQDLSATEVTNVPLPPTTQAENTSFPMKEVPSDGTAPGEHYPSGQLSVELSLASSLVAPGPRKQGIKAFSSSQELLKLHKKSKKERKLIKQAKTVADSEAVRTLPPKKGITL</sequence>
<feature type="compositionally biased region" description="Basic and acidic residues" evidence="1">
    <location>
        <begin position="193"/>
        <end position="208"/>
    </location>
</feature>